<dbReference type="PANTHER" id="PTHR16305">
    <property type="entry name" value="TESTICULAR SOLUBLE ADENYLYL CYCLASE"/>
    <property type="match status" value="1"/>
</dbReference>
<dbReference type="SMART" id="SM00421">
    <property type="entry name" value="HTH_LUXR"/>
    <property type="match status" value="1"/>
</dbReference>
<dbReference type="RefSeq" id="WP_395511170.1">
    <property type="nucleotide sequence ID" value="NZ_JBBDHD010000052.1"/>
</dbReference>
<evidence type="ECO:0000259" key="4">
    <source>
        <dbReference type="PROSITE" id="PS50043"/>
    </source>
</evidence>
<dbReference type="CDD" id="cd06170">
    <property type="entry name" value="LuxR_C_like"/>
    <property type="match status" value="1"/>
</dbReference>
<evidence type="ECO:0000256" key="1">
    <source>
        <dbReference type="ARBA" id="ARBA00022741"/>
    </source>
</evidence>
<evidence type="ECO:0000256" key="3">
    <source>
        <dbReference type="SAM" id="MobiDB-lite"/>
    </source>
</evidence>
<evidence type="ECO:0000313" key="5">
    <source>
        <dbReference type="EMBL" id="MFH7597391.1"/>
    </source>
</evidence>
<feature type="compositionally biased region" description="Low complexity" evidence="3">
    <location>
        <begin position="877"/>
        <end position="911"/>
    </location>
</feature>
<keyword evidence="2" id="KW-0067">ATP-binding</keyword>
<dbReference type="InterPro" id="IPR041664">
    <property type="entry name" value="AAA_16"/>
</dbReference>
<feature type="compositionally biased region" description="Low complexity" evidence="3">
    <location>
        <begin position="1230"/>
        <end position="1245"/>
    </location>
</feature>
<dbReference type="Proteomes" id="UP001610631">
    <property type="component" value="Unassembled WGS sequence"/>
</dbReference>
<dbReference type="Pfam" id="PF00196">
    <property type="entry name" value="GerE"/>
    <property type="match status" value="1"/>
</dbReference>
<proteinExistence type="predicted"/>
<sequence length="1315" mass="132624">MPRTTAAPPGPPPGCSCPAAPVGRDAEHRLLRGLLADLRRGRPALVEVHGPPGIGRSTLLDHAAALAADAGVRVAVAAASPEETCLPHGITAQLHSQLHSGTTPPPGRPDALCAAFLADARSHPFLLVVDDLQWADPPSLRWLQALARRLTGVPLMLLTSRNSAARPEPYDRIDPCPLAGGRTVARHVLDLPPLPAEAVHQVLAGTWPGSVDPVFQQQAARCLDGNPALLRSVVSRFVRHGWTPRTAHLTHLAESAAEAVRERTVRTLPLLPGELVGVLRAMAVAGPDGTPGLIDALAAGPRTPGTARALTLLAGTGLLADGPRPALRSEAAARAVLAELGTEQREELHARAAAWAHRAALPDRSVARMLLDSGRIGAPWAVAALRRRADEHRASGRHAQAARLLERALREPVPEALRVRLLTELGTATLPTGAEAASRHLYRALDPPAGGAGSAPADAATVRARLRAAELLVARGDVRTPAARIARAVAEAAPGTAEHSGLRALYWMAEDGRPDPEDGCGPPLPDTWPARPEQAAEAAVAAWRTAQRGLDIARARGLARAALAPEVRAHVPPAVRAAAAHALVLSGDTREARSALDEVLVCARRRDARPVAGAALLVTCVAELWGGRDAAASEALDRCEEVMPGRSWHPLMAPGPLALRALLDLRRGDADAAARILDTRLPPVAEGGLAWAYLLYARGRVRLAAGDRDGALADLLECGRRLLARQAANPALLPWRSAAARTRDPEDPLAVRLLAEERRRAVLWGSPLALATALAPAPGGAAPPGAVARARGRAAGWQYRQALVALGTAPFSGHLTVDSLLDDDRTPADHPTPSPTAKGPAAPNAAALARAAMGPDVPDAAALARAAMGPDVPDAAAPARAAMGPDVPDAAAPALPAPASTAPASTAPDATGLAPAAMGPGLPVTGVPAPTATGPAPHPTPDTAPATRPARHRTHRPTAPGRAAPQDPHRVPAPAGSGARAGHPTPAAPPAGAARPARTGHAPPPNHEARPGLVPPPGYTAPAGHEASAGPVAGATRPAPAGYPPSAPYGAPGGAAVSAGHEAPAVSAGEAEYPVAGGHVIRAAHTAPGGYVARAAHQAVAGSTPPAGEVAGPGHAPPNGPAALAGYDVPAGSAGGAGYPARVGHVGSAGQAAADGRAVLAGYDVPGGFADGAGHPARAGHVAGPGQAAPDGHAALAAYGAPAGSAGGAGYPAPAGYADRPGQPAPARNPAPAGQAGAAGRTGPAAGGAVALTAAESRVAALAAGGLPNRAIAEELAVTPRTVEQHLTKAYRKLGIRGRPQLAAALERTATEEPT</sequence>
<dbReference type="InterPro" id="IPR000792">
    <property type="entry name" value="Tscrpt_reg_LuxR_C"/>
</dbReference>
<feature type="compositionally biased region" description="Low complexity" evidence="3">
    <location>
        <begin position="978"/>
        <end position="1001"/>
    </location>
</feature>
<name>A0ABW7PH82_9ACTN</name>
<comment type="caution">
    <text evidence="5">The sequence shown here is derived from an EMBL/GenBank/DDBJ whole genome shotgun (WGS) entry which is preliminary data.</text>
</comment>
<dbReference type="EMBL" id="JBBDHD010000052">
    <property type="protein sequence ID" value="MFH7597391.1"/>
    <property type="molecule type" value="Genomic_DNA"/>
</dbReference>
<feature type="domain" description="HTH luxR-type" evidence="4">
    <location>
        <begin position="1245"/>
        <end position="1310"/>
    </location>
</feature>
<evidence type="ECO:0000313" key="6">
    <source>
        <dbReference type="Proteomes" id="UP001610631"/>
    </source>
</evidence>
<dbReference type="SUPFAM" id="SSF46894">
    <property type="entry name" value="C-terminal effector domain of the bipartite response regulators"/>
    <property type="match status" value="1"/>
</dbReference>
<organism evidence="5 6">
    <name type="scientific">Streptomyces racemochromogenes</name>
    <dbReference type="NCBI Taxonomy" id="67353"/>
    <lineage>
        <taxon>Bacteria</taxon>
        <taxon>Bacillati</taxon>
        <taxon>Actinomycetota</taxon>
        <taxon>Actinomycetes</taxon>
        <taxon>Kitasatosporales</taxon>
        <taxon>Streptomycetaceae</taxon>
        <taxon>Streptomyces</taxon>
    </lineage>
</organism>
<feature type="region of interest" description="Disordered" evidence="3">
    <location>
        <begin position="1214"/>
        <end position="1245"/>
    </location>
</feature>
<keyword evidence="1" id="KW-0547">Nucleotide-binding</keyword>
<protein>
    <submittedName>
        <fullName evidence="5">AAA family ATPase</fullName>
    </submittedName>
</protein>
<dbReference type="PRINTS" id="PR00038">
    <property type="entry name" value="HTHLUXR"/>
</dbReference>
<dbReference type="Pfam" id="PF13191">
    <property type="entry name" value="AAA_16"/>
    <property type="match status" value="1"/>
</dbReference>
<evidence type="ECO:0000256" key="2">
    <source>
        <dbReference type="ARBA" id="ARBA00022840"/>
    </source>
</evidence>
<gene>
    <name evidence="5" type="ORF">WDV06_20155</name>
</gene>
<dbReference type="PANTHER" id="PTHR16305:SF35">
    <property type="entry name" value="TRANSCRIPTIONAL ACTIVATOR DOMAIN"/>
    <property type="match status" value="1"/>
</dbReference>
<feature type="region of interest" description="Disordered" evidence="3">
    <location>
        <begin position="817"/>
        <end position="845"/>
    </location>
</feature>
<reference evidence="5 6" key="1">
    <citation type="submission" date="2024-03" db="EMBL/GenBank/DDBJ databases">
        <title>Whole genome sequencing of Streptomyces racemochromogenes, to identify antimicrobial biosynthetic gene clusters.</title>
        <authorList>
            <person name="Suryawanshi P."/>
            <person name="Krishnaraj P.U."/>
            <person name="Arun Y.P."/>
            <person name="Suryawanshi M.P."/>
            <person name="Rakshit O."/>
        </authorList>
    </citation>
    <scope>NUCLEOTIDE SEQUENCE [LARGE SCALE GENOMIC DNA]</scope>
    <source>
        <strain evidence="5 6">AUDT626</strain>
    </source>
</reference>
<dbReference type="InterPro" id="IPR016032">
    <property type="entry name" value="Sig_transdc_resp-reg_C-effctor"/>
</dbReference>
<dbReference type="SUPFAM" id="SSF52540">
    <property type="entry name" value="P-loop containing nucleoside triphosphate hydrolases"/>
    <property type="match status" value="1"/>
</dbReference>
<dbReference type="InterPro" id="IPR027417">
    <property type="entry name" value="P-loop_NTPase"/>
</dbReference>
<feature type="compositionally biased region" description="Low complexity" evidence="3">
    <location>
        <begin position="835"/>
        <end position="845"/>
    </location>
</feature>
<dbReference type="PROSITE" id="PS50043">
    <property type="entry name" value="HTH_LUXR_2"/>
    <property type="match status" value="1"/>
</dbReference>
<keyword evidence="6" id="KW-1185">Reference proteome</keyword>
<dbReference type="Gene3D" id="3.40.50.300">
    <property type="entry name" value="P-loop containing nucleotide triphosphate hydrolases"/>
    <property type="match status" value="1"/>
</dbReference>
<accession>A0ABW7PH82</accession>
<dbReference type="InterPro" id="IPR036388">
    <property type="entry name" value="WH-like_DNA-bd_sf"/>
</dbReference>
<dbReference type="Gene3D" id="1.10.10.10">
    <property type="entry name" value="Winged helix-like DNA-binding domain superfamily/Winged helix DNA-binding domain"/>
    <property type="match status" value="1"/>
</dbReference>
<feature type="region of interest" description="Disordered" evidence="3">
    <location>
        <begin position="877"/>
        <end position="1039"/>
    </location>
</feature>